<feature type="domain" description="RNA polymerase sigma-70 region 2" evidence="6">
    <location>
        <begin position="45"/>
        <end position="112"/>
    </location>
</feature>
<feature type="region of interest" description="Disordered" evidence="5">
    <location>
        <begin position="1"/>
        <end position="23"/>
    </location>
</feature>
<dbReference type="Proteomes" id="UP000064967">
    <property type="component" value="Chromosome"/>
</dbReference>
<proteinExistence type="inferred from homology"/>
<keyword evidence="9" id="KW-1185">Reference proteome</keyword>
<evidence type="ECO:0000256" key="1">
    <source>
        <dbReference type="ARBA" id="ARBA00010641"/>
    </source>
</evidence>
<comment type="similarity">
    <text evidence="1">Belongs to the sigma-70 factor family. ECF subfamily.</text>
</comment>
<evidence type="ECO:0000256" key="5">
    <source>
        <dbReference type="SAM" id="MobiDB-lite"/>
    </source>
</evidence>
<dbReference type="Pfam" id="PF04542">
    <property type="entry name" value="Sigma70_r2"/>
    <property type="match status" value="1"/>
</dbReference>
<dbReference type="PANTHER" id="PTHR43133:SF51">
    <property type="entry name" value="RNA POLYMERASE SIGMA FACTOR"/>
    <property type="match status" value="1"/>
</dbReference>
<dbReference type="GO" id="GO:0006352">
    <property type="term" value="P:DNA-templated transcription initiation"/>
    <property type="evidence" value="ECO:0007669"/>
    <property type="project" value="InterPro"/>
</dbReference>
<evidence type="ECO:0000313" key="9">
    <source>
        <dbReference type="Proteomes" id="UP000064967"/>
    </source>
</evidence>
<accession>A0A0K1PUX6</accession>
<dbReference type="Gene3D" id="1.10.10.10">
    <property type="entry name" value="Winged helix-like DNA-binding domain superfamily/Winged helix DNA-binding domain"/>
    <property type="match status" value="1"/>
</dbReference>
<dbReference type="AlphaFoldDB" id="A0A0K1PUX6"/>
<organism evidence="8 9">
    <name type="scientific">Labilithrix luteola</name>
    <dbReference type="NCBI Taxonomy" id="1391654"/>
    <lineage>
        <taxon>Bacteria</taxon>
        <taxon>Pseudomonadati</taxon>
        <taxon>Myxococcota</taxon>
        <taxon>Polyangia</taxon>
        <taxon>Polyangiales</taxon>
        <taxon>Labilitrichaceae</taxon>
        <taxon>Labilithrix</taxon>
    </lineage>
</organism>
<evidence type="ECO:0000256" key="3">
    <source>
        <dbReference type="ARBA" id="ARBA00023082"/>
    </source>
</evidence>
<gene>
    <name evidence="8" type="ORF">AKJ09_03598</name>
</gene>
<dbReference type="Gene3D" id="1.10.1740.10">
    <property type="match status" value="1"/>
</dbReference>
<feature type="region of interest" description="Disordered" evidence="5">
    <location>
        <begin position="212"/>
        <end position="243"/>
    </location>
</feature>
<keyword evidence="4" id="KW-0804">Transcription</keyword>
<evidence type="ECO:0000256" key="4">
    <source>
        <dbReference type="ARBA" id="ARBA00023163"/>
    </source>
</evidence>
<dbReference type="InterPro" id="IPR036388">
    <property type="entry name" value="WH-like_DNA-bd_sf"/>
</dbReference>
<dbReference type="InterPro" id="IPR013249">
    <property type="entry name" value="RNA_pol_sigma70_r4_t2"/>
</dbReference>
<protein>
    <submittedName>
        <fullName evidence="8">RNA polymerase sigma factor RpoE</fullName>
    </submittedName>
</protein>
<feature type="domain" description="RNA polymerase sigma factor 70 region 4 type 2" evidence="7">
    <location>
        <begin position="144"/>
        <end position="196"/>
    </location>
</feature>
<dbReference type="SUPFAM" id="SSF88659">
    <property type="entry name" value="Sigma3 and sigma4 domains of RNA polymerase sigma factors"/>
    <property type="match status" value="1"/>
</dbReference>
<dbReference type="InterPro" id="IPR013324">
    <property type="entry name" value="RNA_pol_sigma_r3/r4-like"/>
</dbReference>
<dbReference type="KEGG" id="llu:AKJ09_03598"/>
<dbReference type="InterPro" id="IPR039425">
    <property type="entry name" value="RNA_pol_sigma-70-like"/>
</dbReference>
<dbReference type="Pfam" id="PF08281">
    <property type="entry name" value="Sigma70_r4_2"/>
    <property type="match status" value="1"/>
</dbReference>
<dbReference type="NCBIfam" id="TIGR02937">
    <property type="entry name" value="sigma70-ECF"/>
    <property type="match status" value="1"/>
</dbReference>
<reference evidence="8 9" key="1">
    <citation type="submission" date="2015-08" db="EMBL/GenBank/DDBJ databases">
        <authorList>
            <person name="Babu N.S."/>
            <person name="Beckwith C.J."/>
            <person name="Beseler K.G."/>
            <person name="Brison A."/>
            <person name="Carone J.V."/>
            <person name="Caskin T.P."/>
            <person name="Diamond M."/>
            <person name="Durham M.E."/>
            <person name="Foxe J.M."/>
            <person name="Go M."/>
            <person name="Henderson B.A."/>
            <person name="Jones I.B."/>
            <person name="McGettigan J.A."/>
            <person name="Micheletti S.J."/>
            <person name="Nasrallah M.E."/>
            <person name="Ortiz D."/>
            <person name="Piller C.R."/>
            <person name="Privatt S.R."/>
            <person name="Schneider S.L."/>
            <person name="Sharp S."/>
            <person name="Smith T.C."/>
            <person name="Stanton J.D."/>
            <person name="Ullery H.E."/>
            <person name="Wilson R.J."/>
            <person name="Serrano M.G."/>
            <person name="Buck G."/>
            <person name="Lee V."/>
            <person name="Wang Y."/>
            <person name="Carvalho R."/>
            <person name="Voegtly L."/>
            <person name="Shi R."/>
            <person name="Duckworth R."/>
            <person name="Johnson A."/>
            <person name="Loviza R."/>
            <person name="Walstead R."/>
            <person name="Shah Z."/>
            <person name="Kiflezghi M."/>
            <person name="Wade K."/>
            <person name="Ball S.L."/>
            <person name="Bradley K.W."/>
            <person name="Asai D.J."/>
            <person name="Bowman C.A."/>
            <person name="Russell D.A."/>
            <person name="Pope W.H."/>
            <person name="Jacobs-Sera D."/>
            <person name="Hendrix R.W."/>
            <person name="Hatfull G.F."/>
        </authorList>
    </citation>
    <scope>NUCLEOTIDE SEQUENCE [LARGE SCALE GENOMIC DNA]</scope>
    <source>
        <strain evidence="8 9">DSM 27648</strain>
    </source>
</reference>
<keyword evidence="2" id="KW-0805">Transcription regulation</keyword>
<sequence>MPAARAKASPAATLAHTAEREHVGPDEDALVRRAAAGDAVSFKALFVRHRADVARLVYRMLSGTADLEDVIQEVFVQVFRSLKDFRGQSKFSTWLHRVTVNVVLMHRRSARSRPVLTEEASNETVADAEQVLPDDDAERRERMRAFERILARLADKKRIVFVLHELEGMSPSEISDVVGAPVLTVRTRLFYARRELEAMFAEEPALANLASVADASASESNEKSAKGKRSARAAKPQEEEDAP</sequence>
<dbReference type="InterPro" id="IPR007627">
    <property type="entry name" value="RNA_pol_sigma70_r2"/>
</dbReference>
<feature type="compositionally biased region" description="Low complexity" evidence="5">
    <location>
        <begin position="1"/>
        <end position="15"/>
    </location>
</feature>
<dbReference type="InterPro" id="IPR013325">
    <property type="entry name" value="RNA_pol_sigma_r2"/>
</dbReference>
<name>A0A0K1PUX6_9BACT</name>
<dbReference type="RefSeq" id="WP_240488495.1">
    <property type="nucleotide sequence ID" value="NZ_CP012333.1"/>
</dbReference>
<dbReference type="PANTHER" id="PTHR43133">
    <property type="entry name" value="RNA POLYMERASE ECF-TYPE SIGMA FACTO"/>
    <property type="match status" value="1"/>
</dbReference>
<dbReference type="SUPFAM" id="SSF88946">
    <property type="entry name" value="Sigma2 domain of RNA polymerase sigma factors"/>
    <property type="match status" value="1"/>
</dbReference>
<dbReference type="STRING" id="1391654.AKJ09_03598"/>
<dbReference type="GO" id="GO:0016987">
    <property type="term" value="F:sigma factor activity"/>
    <property type="evidence" value="ECO:0007669"/>
    <property type="project" value="UniProtKB-KW"/>
</dbReference>
<dbReference type="GO" id="GO:0003677">
    <property type="term" value="F:DNA binding"/>
    <property type="evidence" value="ECO:0007669"/>
    <property type="project" value="InterPro"/>
</dbReference>
<evidence type="ECO:0000256" key="2">
    <source>
        <dbReference type="ARBA" id="ARBA00023015"/>
    </source>
</evidence>
<evidence type="ECO:0000313" key="8">
    <source>
        <dbReference type="EMBL" id="AKU96934.1"/>
    </source>
</evidence>
<keyword evidence="3" id="KW-0731">Sigma factor</keyword>
<dbReference type="InterPro" id="IPR014284">
    <property type="entry name" value="RNA_pol_sigma-70_dom"/>
</dbReference>
<dbReference type="EMBL" id="CP012333">
    <property type="protein sequence ID" value="AKU96934.1"/>
    <property type="molecule type" value="Genomic_DNA"/>
</dbReference>
<evidence type="ECO:0000259" key="7">
    <source>
        <dbReference type="Pfam" id="PF08281"/>
    </source>
</evidence>
<evidence type="ECO:0000259" key="6">
    <source>
        <dbReference type="Pfam" id="PF04542"/>
    </source>
</evidence>